<dbReference type="VEuPathDB" id="FungiDB:GMDG_05969"/>
<dbReference type="AlphaFoldDB" id="A0A176ZYP4"/>
<organism evidence="1">
    <name type="scientific">Pseudogymnoascus destructans</name>
    <dbReference type="NCBI Taxonomy" id="655981"/>
    <lineage>
        <taxon>Eukaryota</taxon>
        <taxon>Fungi</taxon>
        <taxon>Dikarya</taxon>
        <taxon>Ascomycota</taxon>
        <taxon>Pezizomycotina</taxon>
        <taxon>Leotiomycetes</taxon>
        <taxon>Thelebolales</taxon>
        <taxon>Thelebolaceae</taxon>
        <taxon>Pseudogymnoascus</taxon>
    </lineage>
</organism>
<dbReference type="EMBL" id="KV441411">
    <property type="protein sequence ID" value="OAF55165.1"/>
    <property type="molecule type" value="Genomic_DNA"/>
</dbReference>
<sequence>MHSCHQLLILTDYWSSPILNSCHRNSVHRSEKQGRTPSFLESTQLSLHFLYFLPVTQACMPSFNVFFLVFSRNNPLPPSVWNRASHFSISAIRGGEDIKVEAKRTKISTYALQKV</sequence>
<evidence type="ECO:0000313" key="1">
    <source>
        <dbReference type="EMBL" id="OAF55165.1"/>
    </source>
</evidence>
<proteinExistence type="predicted"/>
<dbReference type="RefSeq" id="XP_024320466.1">
    <property type="nucleotide sequence ID" value="XM_024472024.1"/>
</dbReference>
<reference evidence="1" key="1">
    <citation type="submission" date="2016-03" db="EMBL/GenBank/DDBJ databases">
        <title>Updated assembly of Pseudogymnoascus destructans, the fungus causing white-nose syndrome of bats.</title>
        <authorList>
            <person name="Palmer J.M."/>
            <person name="Drees K.P."/>
            <person name="Foster J.T."/>
            <person name="Lindner D.L."/>
        </authorList>
    </citation>
    <scope>NUCLEOTIDE SEQUENCE [LARGE SCALE GENOMIC DNA]</scope>
    <source>
        <strain evidence="1">20631-21</strain>
    </source>
</reference>
<dbReference type="Proteomes" id="UP000077154">
    <property type="component" value="Unassembled WGS sequence"/>
</dbReference>
<gene>
    <name evidence="1" type="ORF">VC83_08475</name>
</gene>
<dbReference type="GeneID" id="36291515"/>
<name>A0A176ZYP4_9PEZI</name>
<protein>
    <submittedName>
        <fullName evidence="1">Uncharacterized protein</fullName>
    </submittedName>
</protein>
<accession>A0A176ZYP4</accession>